<keyword evidence="3" id="KW-1185">Reference proteome</keyword>
<protein>
    <recommendedName>
        <fullName evidence="1">RNase H type-1 domain-containing protein</fullName>
    </recommendedName>
</protein>
<dbReference type="EMBL" id="JAIVGD010000018">
    <property type="protein sequence ID" value="KAH0754439.1"/>
    <property type="molecule type" value="Genomic_DNA"/>
</dbReference>
<evidence type="ECO:0000313" key="2">
    <source>
        <dbReference type="EMBL" id="KAH0754439.1"/>
    </source>
</evidence>
<accession>A0ABQ7URG9</accession>
<dbReference type="PANTHER" id="PTHR47074:SF21">
    <property type="entry name" value="RNASE H TYPE-1 DOMAIN-CONTAINING PROTEIN"/>
    <property type="match status" value="1"/>
</dbReference>
<dbReference type="InterPro" id="IPR052929">
    <property type="entry name" value="RNase_H-like_EbsB-rel"/>
</dbReference>
<name>A0ABQ7URG9_SOLTU</name>
<feature type="domain" description="RNase H type-1" evidence="1">
    <location>
        <begin position="41"/>
        <end position="98"/>
    </location>
</feature>
<dbReference type="PANTHER" id="PTHR47074">
    <property type="entry name" value="BNAC02G40300D PROTEIN"/>
    <property type="match status" value="1"/>
</dbReference>
<organism evidence="2 3">
    <name type="scientific">Solanum tuberosum</name>
    <name type="common">Potato</name>
    <dbReference type="NCBI Taxonomy" id="4113"/>
    <lineage>
        <taxon>Eukaryota</taxon>
        <taxon>Viridiplantae</taxon>
        <taxon>Streptophyta</taxon>
        <taxon>Embryophyta</taxon>
        <taxon>Tracheophyta</taxon>
        <taxon>Spermatophyta</taxon>
        <taxon>Magnoliopsida</taxon>
        <taxon>eudicotyledons</taxon>
        <taxon>Gunneridae</taxon>
        <taxon>Pentapetalae</taxon>
        <taxon>asterids</taxon>
        <taxon>lamiids</taxon>
        <taxon>Solanales</taxon>
        <taxon>Solanaceae</taxon>
        <taxon>Solanoideae</taxon>
        <taxon>Solaneae</taxon>
        <taxon>Solanum</taxon>
    </lineage>
</organism>
<evidence type="ECO:0000259" key="1">
    <source>
        <dbReference type="Pfam" id="PF13456"/>
    </source>
</evidence>
<dbReference type="Pfam" id="PF13456">
    <property type="entry name" value="RVT_3"/>
    <property type="match status" value="1"/>
</dbReference>
<gene>
    <name evidence="2" type="ORF">KY290_024709</name>
</gene>
<sequence>MNRPSIAEVLESWEQRCRLKIVSWIHPLDGWYKCNVDNASKGNPDLVKGRRHPVSTNLFAEAVTIKEGIQLSLDRNLLPFIVETDSLTMINILKERWGDLPMRSKKLINMDKISMPHLSLAHMDC</sequence>
<reference evidence="2 3" key="1">
    <citation type="journal article" date="2021" name="bioRxiv">
        <title>Chromosome-scale and haplotype-resolved genome assembly of a tetraploid potato cultivar.</title>
        <authorList>
            <person name="Sun H."/>
            <person name="Jiao W.-B."/>
            <person name="Krause K."/>
            <person name="Campoy J.A."/>
            <person name="Goel M."/>
            <person name="Folz-Donahue K."/>
            <person name="Kukat C."/>
            <person name="Huettel B."/>
            <person name="Schneeberger K."/>
        </authorList>
    </citation>
    <scope>NUCLEOTIDE SEQUENCE [LARGE SCALE GENOMIC DNA]</scope>
    <source>
        <strain evidence="2">SolTubOtavaFocal</strain>
        <tissue evidence="2">Leaves</tissue>
    </source>
</reference>
<dbReference type="InterPro" id="IPR012337">
    <property type="entry name" value="RNaseH-like_sf"/>
</dbReference>
<proteinExistence type="predicted"/>
<dbReference type="Proteomes" id="UP000826656">
    <property type="component" value="Unassembled WGS sequence"/>
</dbReference>
<evidence type="ECO:0000313" key="3">
    <source>
        <dbReference type="Proteomes" id="UP000826656"/>
    </source>
</evidence>
<dbReference type="SUPFAM" id="SSF53098">
    <property type="entry name" value="Ribonuclease H-like"/>
    <property type="match status" value="1"/>
</dbReference>
<dbReference type="InterPro" id="IPR002156">
    <property type="entry name" value="RNaseH_domain"/>
</dbReference>
<comment type="caution">
    <text evidence="2">The sequence shown here is derived from an EMBL/GenBank/DDBJ whole genome shotgun (WGS) entry which is preliminary data.</text>
</comment>